<reference evidence="1" key="1">
    <citation type="submission" date="2013-11" db="EMBL/GenBank/DDBJ databases">
        <title>Draft genome sequence of the broad-host-range Rhizobium sp. LPU83 strain, a member of the low-genetic diversity Oregon-like Rhizobium sp. group.</title>
        <authorList>
            <person name="Wibberg D."/>
            <person name="Puehler A."/>
            <person name="Schlueter A."/>
        </authorList>
    </citation>
    <scope>NUCLEOTIDE SEQUENCE [LARGE SCALE GENOMIC DNA]</scope>
    <source>
        <strain evidence="1">LPU83</strain>
        <plasmid evidence="1">pLPU83c</plasmid>
    </source>
</reference>
<name>W6RJ92_9HYPH</name>
<dbReference type="KEGG" id="rhl:LPU83_pLPU83c_0670"/>
<dbReference type="EMBL" id="HG916854">
    <property type="protein sequence ID" value="CDM61232.1"/>
    <property type="molecule type" value="Genomic_DNA"/>
</dbReference>
<organism evidence="1 2">
    <name type="scientific">Rhizobium favelukesii</name>
    <dbReference type="NCBI Taxonomy" id="348824"/>
    <lineage>
        <taxon>Bacteria</taxon>
        <taxon>Pseudomonadati</taxon>
        <taxon>Pseudomonadota</taxon>
        <taxon>Alphaproteobacteria</taxon>
        <taxon>Hyphomicrobiales</taxon>
        <taxon>Rhizobiaceae</taxon>
        <taxon>Rhizobium/Agrobacterium group</taxon>
        <taxon>Rhizobium</taxon>
    </lineage>
</organism>
<keyword evidence="1" id="KW-0614">Plasmid</keyword>
<dbReference type="Pfam" id="PF17186">
    <property type="entry name" value="Lipocalin_9"/>
    <property type="match status" value="1"/>
</dbReference>
<dbReference type="PANTHER" id="PTHR38591:SF1">
    <property type="entry name" value="BLL1000 PROTEIN"/>
    <property type="match status" value="1"/>
</dbReference>
<geneLocation type="plasmid" evidence="1 2">
    <name>pLPU83c</name>
</geneLocation>
<dbReference type="AlphaFoldDB" id="W6RJ92"/>
<proteinExistence type="predicted"/>
<dbReference type="SUPFAM" id="SSF159245">
    <property type="entry name" value="AttH-like"/>
    <property type="match status" value="1"/>
</dbReference>
<dbReference type="PATRIC" id="fig|348824.6.peg.5432"/>
<dbReference type="HOGENOM" id="CLU_3029331_0_0_5"/>
<protein>
    <submittedName>
        <fullName evidence="1">Uncharacterized protein</fullName>
    </submittedName>
</protein>
<evidence type="ECO:0000313" key="2">
    <source>
        <dbReference type="Proteomes" id="UP000019443"/>
    </source>
</evidence>
<dbReference type="Gene3D" id="2.40.370.10">
    <property type="entry name" value="AttH-like domain"/>
    <property type="match status" value="1"/>
</dbReference>
<dbReference type="InterPro" id="IPR023374">
    <property type="entry name" value="AttH-like_dom_sf"/>
</dbReference>
<gene>
    <name evidence="1" type="primary">attH1</name>
    <name evidence="1" type="ORF">LPU83_pLPU83c_0670</name>
</gene>
<accession>W6RJ92</accession>
<sequence length="55" mass="6107">MPVAWRIRIPGKSVDIITQPLNDQAWMTTSTPYWEGPIAFTGTTSGVGYLEMTGY</sequence>
<dbReference type="PANTHER" id="PTHR38591">
    <property type="entry name" value="HYDROLASE"/>
    <property type="match status" value="1"/>
</dbReference>
<evidence type="ECO:0000313" key="1">
    <source>
        <dbReference type="EMBL" id="CDM61232.1"/>
    </source>
</evidence>
<dbReference type="Proteomes" id="UP000019443">
    <property type="component" value="Plasmid pLPU83c"/>
</dbReference>
<keyword evidence="2" id="KW-1185">Reference proteome</keyword>